<reference evidence="1 2" key="1">
    <citation type="submission" date="2018-11" db="EMBL/GenBank/DDBJ databases">
        <title>Clostridium sp. nov., a member of the family Erysipelotrichaceae isolated from pig faeces.</title>
        <authorList>
            <person name="Chang Y.-H."/>
        </authorList>
    </citation>
    <scope>NUCLEOTIDE SEQUENCE [LARGE SCALE GENOMIC DNA]</scope>
    <source>
        <strain evidence="1 2">YH-panp20</strain>
    </source>
</reference>
<dbReference type="AlphaFoldDB" id="A0A3N0I0B8"/>
<dbReference type="GO" id="GO:0045892">
    <property type="term" value="P:negative regulation of DNA-templated transcription"/>
    <property type="evidence" value="ECO:0007669"/>
    <property type="project" value="UniProtKB-ARBA"/>
</dbReference>
<dbReference type="PANTHER" id="PTHR33677:SF3">
    <property type="entry name" value="COPPER-SENSING TRANSCRIPTIONAL REPRESSOR RICR"/>
    <property type="match status" value="1"/>
</dbReference>
<accession>A0A3N0I0B8</accession>
<dbReference type="InterPro" id="IPR003735">
    <property type="entry name" value="Metal_Tscrpt_repr"/>
</dbReference>
<dbReference type="Pfam" id="PF02583">
    <property type="entry name" value="Trns_repr_metal"/>
    <property type="match status" value="1"/>
</dbReference>
<evidence type="ECO:0000313" key="2">
    <source>
        <dbReference type="Proteomes" id="UP000276568"/>
    </source>
</evidence>
<name>A0A3N0I0B8_9FIRM</name>
<proteinExistence type="predicted"/>
<dbReference type="PANTHER" id="PTHR33677">
    <property type="entry name" value="TRANSCRIPTIONAL REPRESSOR FRMR-RELATED"/>
    <property type="match status" value="1"/>
</dbReference>
<keyword evidence="2" id="KW-1185">Reference proteome</keyword>
<dbReference type="EMBL" id="RJQC01000002">
    <property type="protein sequence ID" value="RNM30479.1"/>
    <property type="molecule type" value="Genomic_DNA"/>
</dbReference>
<dbReference type="InterPro" id="IPR038390">
    <property type="entry name" value="Metal_Tscrpt_repr_sf"/>
</dbReference>
<protein>
    <submittedName>
        <fullName evidence="1">CsoR family transcriptional regulator</fullName>
    </submittedName>
</protein>
<dbReference type="GO" id="GO:0003677">
    <property type="term" value="F:DNA binding"/>
    <property type="evidence" value="ECO:0007669"/>
    <property type="project" value="InterPro"/>
</dbReference>
<dbReference type="Gene3D" id="1.20.58.1000">
    <property type="entry name" value="Metal-sensitive repressor, helix protomer"/>
    <property type="match status" value="1"/>
</dbReference>
<dbReference type="Proteomes" id="UP000276568">
    <property type="component" value="Unassembled WGS sequence"/>
</dbReference>
<organism evidence="1 2">
    <name type="scientific">Absicoccus porci</name>
    <dbReference type="NCBI Taxonomy" id="2486576"/>
    <lineage>
        <taxon>Bacteria</taxon>
        <taxon>Bacillati</taxon>
        <taxon>Bacillota</taxon>
        <taxon>Erysipelotrichia</taxon>
        <taxon>Erysipelotrichales</taxon>
        <taxon>Erysipelotrichaceae</taxon>
        <taxon>Absicoccus</taxon>
    </lineage>
</organism>
<dbReference type="GO" id="GO:0046872">
    <property type="term" value="F:metal ion binding"/>
    <property type="evidence" value="ECO:0007669"/>
    <property type="project" value="InterPro"/>
</dbReference>
<comment type="caution">
    <text evidence="1">The sequence shown here is derived from an EMBL/GenBank/DDBJ whole genome shotgun (WGS) entry which is preliminary data.</text>
</comment>
<sequence>MSCCEPKHKHVPRSDAELKQLKNRIHRIIGQLNGIESMLEDNRYCGDVLIQIAAVEKALQSFGYTILQEHLETCVTEDVKEGNTDIMEEVMNLVKRLK</sequence>
<gene>
    <name evidence="1" type="ORF">EDX97_06735</name>
</gene>
<evidence type="ECO:0000313" key="1">
    <source>
        <dbReference type="EMBL" id="RNM30479.1"/>
    </source>
</evidence>
<dbReference type="RefSeq" id="WP_128520389.1">
    <property type="nucleotide sequence ID" value="NZ_CAUWBR010000031.1"/>
</dbReference>
<dbReference type="OrthoDB" id="9811244at2"/>